<name>A0A511RK39_9DEIN</name>
<dbReference type="OrthoDB" id="9815946at2"/>
<feature type="signal peptide" evidence="2">
    <location>
        <begin position="1"/>
        <end position="20"/>
    </location>
</feature>
<gene>
    <name evidence="3" type="ORF">ODE01S_07560</name>
</gene>
<protein>
    <submittedName>
        <fullName evidence="3">Secreted protein</fullName>
    </submittedName>
</protein>
<dbReference type="Pfam" id="PF03480">
    <property type="entry name" value="DctP"/>
    <property type="match status" value="1"/>
</dbReference>
<dbReference type="CDD" id="cd13602">
    <property type="entry name" value="PBP2_TRAP_BpDctp6_7"/>
    <property type="match status" value="1"/>
</dbReference>
<organism evidence="3 4">
    <name type="scientific">Oceanithermus desulfurans NBRC 100063</name>
    <dbReference type="NCBI Taxonomy" id="1227550"/>
    <lineage>
        <taxon>Bacteria</taxon>
        <taxon>Thermotogati</taxon>
        <taxon>Deinococcota</taxon>
        <taxon>Deinococci</taxon>
        <taxon>Thermales</taxon>
        <taxon>Thermaceae</taxon>
        <taxon>Oceanithermus</taxon>
    </lineage>
</organism>
<dbReference type="AlphaFoldDB" id="A0A511RK39"/>
<dbReference type="Gene3D" id="3.40.190.170">
    <property type="entry name" value="Bacterial extracellular solute-binding protein, family 7"/>
    <property type="match status" value="1"/>
</dbReference>
<dbReference type="GO" id="GO:0055085">
    <property type="term" value="P:transmembrane transport"/>
    <property type="evidence" value="ECO:0007669"/>
    <property type="project" value="InterPro"/>
</dbReference>
<dbReference type="NCBIfam" id="NF037995">
    <property type="entry name" value="TRAP_S1"/>
    <property type="match status" value="1"/>
</dbReference>
<feature type="chain" id="PRO_5022152506" evidence="2">
    <location>
        <begin position="21"/>
        <end position="324"/>
    </location>
</feature>
<dbReference type="Proteomes" id="UP000321827">
    <property type="component" value="Unassembled WGS sequence"/>
</dbReference>
<evidence type="ECO:0000313" key="4">
    <source>
        <dbReference type="Proteomes" id="UP000321827"/>
    </source>
</evidence>
<dbReference type="InterPro" id="IPR038404">
    <property type="entry name" value="TRAP_DctP_sf"/>
</dbReference>
<dbReference type="PANTHER" id="PTHR33376:SF4">
    <property type="entry name" value="SIALIC ACID-BINDING PERIPLASMIC PROTEIN SIAP"/>
    <property type="match status" value="1"/>
</dbReference>
<proteinExistence type="predicted"/>
<evidence type="ECO:0000256" key="1">
    <source>
        <dbReference type="ARBA" id="ARBA00022729"/>
    </source>
</evidence>
<dbReference type="PANTHER" id="PTHR33376">
    <property type="match status" value="1"/>
</dbReference>
<comment type="caution">
    <text evidence="3">The sequence shown here is derived from an EMBL/GenBank/DDBJ whole genome shotgun (WGS) entry which is preliminary data.</text>
</comment>
<sequence>MKRYALWLSAALMFSGLGLAKTKWDMHIAWPSGNFHTKGVVMFADLVAKKTGGDLEIAVHPGGALGFKGQEVLGAVRSGTLPIAELLMGNARGDDPIFGLTSVPLLVKNYDEAWKLYQIAKPYYVEALARHNAKLLYAVPWPPSGIYTKKMLKSTADFKGLKIRTYDANSAEFVTLLGGQGIAIPFSELYTALSTGLVNGVLTSTQTGVDAKLWEVTNYFHRINYAFPLNMVIVNKQAFDKLSAEDQQAILDAADEVEAFQWKASQKADLVSEIALKNHGMQIVKDITPELQSAMEAAAQKILEKWMAEAGPKAKEVLDAFQGK</sequence>
<evidence type="ECO:0000313" key="3">
    <source>
        <dbReference type="EMBL" id="GEM89322.1"/>
    </source>
</evidence>
<accession>A0A511RK39</accession>
<dbReference type="EMBL" id="BJXN01000004">
    <property type="protein sequence ID" value="GEM89322.1"/>
    <property type="molecule type" value="Genomic_DNA"/>
</dbReference>
<keyword evidence="1 2" id="KW-0732">Signal</keyword>
<evidence type="ECO:0000256" key="2">
    <source>
        <dbReference type="SAM" id="SignalP"/>
    </source>
</evidence>
<reference evidence="3 4" key="1">
    <citation type="submission" date="2019-07" db="EMBL/GenBank/DDBJ databases">
        <title>Whole genome shotgun sequence of Oceanithermus desulfurans NBRC 100063.</title>
        <authorList>
            <person name="Hosoyama A."/>
            <person name="Uohara A."/>
            <person name="Ohji S."/>
            <person name="Ichikawa N."/>
        </authorList>
    </citation>
    <scope>NUCLEOTIDE SEQUENCE [LARGE SCALE GENOMIC DNA]</scope>
    <source>
        <strain evidence="3 4">NBRC 100063</strain>
    </source>
</reference>
<dbReference type="InterPro" id="IPR018389">
    <property type="entry name" value="DctP_fam"/>
</dbReference>
<dbReference type="RefSeq" id="WP_147146025.1">
    <property type="nucleotide sequence ID" value="NZ_BJXN01000004.1"/>
</dbReference>